<keyword evidence="5" id="KW-0547">Nucleotide-binding</keyword>
<accession>A0A6I0EYH5</accession>
<evidence type="ECO:0000256" key="1">
    <source>
        <dbReference type="ARBA" id="ARBA00000085"/>
    </source>
</evidence>
<dbReference type="InterPro" id="IPR003594">
    <property type="entry name" value="HATPase_dom"/>
</dbReference>
<evidence type="ECO:0000256" key="4">
    <source>
        <dbReference type="ARBA" id="ARBA00022679"/>
    </source>
</evidence>
<evidence type="ECO:0000259" key="9">
    <source>
        <dbReference type="PROSITE" id="PS50109"/>
    </source>
</evidence>
<dbReference type="CDD" id="cd00130">
    <property type="entry name" value="PAS"/>
    <property type="match status" value="1"/>
</dbReference>
<dbReference type="Pfam" id="PF02518">
    <property type="entry name" value="HATPase_c"/>
    <property type="match status" value="1"/>
</dbReference>
<dbReference type="CDD" id="cd00082">
    <property type="entry name" value="HisKA"/>
    <property type="match status" value="1"/>
</dbReference>
<dbReference type="Pfam" id="PF08447">
    <property type="entry name" value="PAS_3"/>
    <property type="match status" value="1"/>
</dbReference>
<evidence type="ECO:0000256" key="5">
    <source>
        <dbReference type="ARBA" id="ARBA00022741"/>
    </source>
</evidence>
<evidence type="ECO:0000313" key="12">
    <source>
        <dbReference type="EMBL" id="KAB2952370.1"/>
    </source>
</evidence>
<dbReference type="SUPFAM" id="SSF55785">
    <property type="entry name" value="PYP-like sensor domain (PAS domain)"/>
    <property type="match status" value="1"/>
</dbReference>
<proteinExistence type="predicted"/>
<dbReference type="GO" id="GO:0005524">
    <property type="term" value="F:ATP binding"/>
    <property type="evidence" value="ECO:0007669"/>
    <property type="project" value="UniProtKB-KW"/>
</dbReference>
<dbReference type="OrthoDB" id="505470at2"/>
<evidence type="ECO:0000313" key="13">
    <source>
        <dbReference type="Proteomes" id="UP000468766"/>
    </source>
</evidence>
<dbReference type="PRINTS" id="PR00344">
    <property type="entry name" value="BCTRLSENSOR"/>
</dbReference>
<dbReference type="PROSITE" id="PS50112">
    <property type="entry name" value="PAS"/>
    <property type="match status" value="1"/>
</dbReference>
<dbReference type="SUPFAM" id="SSF55874">
    <property type="entry name" value="ATPase domain of HSP90 chaperone/DNA topoisomerase II/histidine kinase"/>
    <property type="match status" value="1"/>
</dbReference>
<dbReference type="PANTHER" id="PTHR43065">
    <property type="entry name" value="SENSOR HISTIDINE KINASE"/>
    <property type="match status" value="1"/>
</dbReference>
<evidence type="ECO:0000256" key="8">
    <source>
        <dbReference type="ARBA" id="ARBA00023012"/>
    </source>
</evidence>
<dbReference type="InterPro" id="IPR013655">
    <property type="entry name" value="PAS_fold_3"/>
</dbReference>
<evidence type="ECO:0000256" key="7">
    <source>
        <dbReference type="ARBA" id="ARBA00022840"/>
    </source>
</evidence>
<dbReference type="InterPro" id="IPR000014">
    <property type="entry name" value="PAS"/>
</dbReference>
<gene>
    <name evidence="12" type="ORF">F9B85_09455</name>
</gene>
<keyword evidence="13" id="KW-1185">Reference proteome</keyword>
<keyword evidence="4" id="KW-0808">Transferase</keyword>
<dbReference type="Gene3D" id="3.30.565.10">
    <property type="entry name" value="Histidine kinase-like ATPase, C-terminal domain"/>
    <property type="match status" value="1"/>
</dbReference>
<feature type="domain" description="PAS" evidence="10">
    <location>
        <begin position="27"/>
        <end position="95"/>
    </location>
</feature>
<reference evidence="12 13" key="1">
    <citation type="submission" date="2019-10" db="EMBL/GenBank/DDBJ databases">
        <title>Whole-genome sequence of the extremophile Heliorestis acidaminivorans DSM 24790.</title>
        <authorList>
            <person name="Kyndt J.A."/>
            <person name="Meyer T.E."/>
        </authorList>
    </citation>
    <scope>NUCLEOTIDE SEQUENCE [LARGE SCALE GENOMIC DNA]</scope>
    <source>
        <strain evidence="12 13">DSM 24790</strain>
    </source>
</reference>
<dbReference type="EC" id="2.7.13.3" evidence="2"/>
<dbReference type="SUPFAM" id="SSF47384">
    <property type="entry name" value="Homodimeric domain of signal transducing histidine kinase"/>
    <property type="match status" value="1"/>
</dbReference>
<keyword evidence="8" id="KW-0902">Two-component regulatory system</keyword>
<dbReference type="Pfam" id="PF00512">
    <property type="entry name" value="HisKA"/>
    <property type="match status" value="1"/>
</dbReference>
<feature type="domain" description="PAC" evidence="11">
    <location>
        <begin position="90"/>
        <end position="144"/>
    </location>
</feature>
<keyword evidence="6" id="KW-0418">Kinase</keyword>
<evidence type="ECO:0000256" key="3">
    <source>
        <dbReference type="ARBA" id="ARBA00022553"/>
    </source>
</evidence>
<dbReference type="InterPro" id="IPR005467">
    <property type="entry name" value="His_kinase_dom"/>
</dbReference>
<name>A0A6I0EYH5_9FIRM</name>
<dbReference type="PANTHER" id="PTHR43065:SF46">
    <property type="entry name" value="C4-DICARBOXYLATE TRANSPORT SENSOR PROTEIN DCTB"/>
    <property type="match status" value="1"/>
</dbReference>
<dbReference type="SMART" id="SM00388">
    <property type="entry name" value="HisKA"/>
    <property type="match status" value="1"/>
</dbReference>
<dbReference type="SMART" id="SM00387">
    <property type="entry name" value="HATPase_c"/>
    <property type="match status" value="1"/>
</dbReference>
<comment type="caution">
    <text evidence="12">The sequence shown here is derived from an EMBL/GenBank/DDBJ whole genome shotgun (WGS) entry which is preliminary data.</text>
</comment>
<dbReference type="SMART" id="SM00091">
    <property type="entry name" value="PAS"/>
    <property type="match status" value="1"/>
</dbReference>
<dbReference type="NCBIfam" id="TIGR00229">
    <property type="entry name" value="sensory_box"/>
    <property type="match status" value="1"/>
</dbReference>
<dbReference type="InterPro" id="IPR035965">
    <property type="entry name" value="PAS-like_dom_sf"/>
</dbReference>
<dbReference type="InterPro" id="IPR000700">
    <property type="entry name" value="PAS-assoc_C"/>
</dbReference>
<sequence>MSLPLRLPCDNLEAPIEKALYTREKLAESDYFTMLTSDFLLVYDFDWNIVTVNSAVEEILGYKPEEVIGKSCVYFLHPEDREYVKKIIESNVEKKVYNISRILCRNGSYKWFEWNTIPLEKENRIFAVGRDITEKKQIMEQLLKSERLNLISQLGAGIGHEIRNPLQSVRGYLQFLKRKYYSDIDCFDLMISELDRANHIITEFLSLSKNKSDNPKLLNINSVIKDIFPLIQSKAFLEEKDVHMELKSSQKIVGDEEELKQLILNLAQNGIEAMDSRKKLTLKTFTEGSKVVLAVIDEGKGIDPEIKSKLGTPFVTSIANRTGLGLAISYNIAERHKAKIEVETSSRGTSFLIKFPAV</sequence>
<evidence type="ECO:0000256" key="6">
    <source>
        <dbReference type="ARBA" id="ARBA00022777"/>
    </source>
</evidence>
<dbReference type="InterPro" id="IPR004358">
    <property type="entry name" value="Sig_transdc_His_kin-like_C"/>
</dbReference>
<evidence type="ECO:0000259" key="11">
    <source>
        <dbReference type="PROSITE" id="PS50113"/>
    </source>
</evidence>
<keyword evidence="7" id="KW-0067">ATP-binding</keyword>
<organism evidence="12 13">
    <name type="scientific">Heliorestis acidaminivorans</name>
    <dbReference type="NCBI Taxonomy" id="553427"/>
    <lineage>
        <taxon>Bacteria</taxon>
        <taxon>Bacillati</taxon>
        <taxon>Bacillota</taxon>
        <taxon>Clostridia</taxon>
        <taxon>Eubacteriales</taxon>
        <taxon>Heliobacteriaceae</taxon>
        <taxon>Heliorestis</taxon>
    </lineage>
</organism>
<dbReference type="AlphaFoldDB" id="A0A6I0EYH5"/>
<comment type="catalytic activity">
    <reaction evidence="1">
        <text>ATP + protein L-histidine = ADP + protein N-phospho-L-histidine.</text>
        <dbReference type="EC" id="2.7.13.3"/>
    </reaction>
</comment>
<evidence type="ECO:0000259" key="10">
    <source>
        <dbReference type="PROSITE" id="PS50112"/>
    </source>
</evidence>
<dbReference type="RefSeq" id="WP_151620252.1">
    <property type="nucleotide sequence ID" value="NZ_WBXO01000006.1"/>
</dbReference>
<dbReference type="Gene3D" id="3.30.450.20">
    <property type="entry name" value="PAS domain"/>
    <property type="match status" value="1"/>
</dbReference>
<dbReference type="PROSITE" id="PS50113">
    <property type="entry name" value="PAC"/>
    <property type="match status" value="1"/>
</dbReference>
<protein>
    <recommendedName>
        <fullName evidence="2">histidine kinase</fullName>
        <ecNumber evidence="2">2.7.13.3</ecNumber>
    </recommendedName>
</protein>
<dbReference type="GO" id="GO:0000155">
    <property type="term" value="F:phosphorelay sensor kinase activity"/>
    <property type="evidence" value="ECO:0007669"/>
    <property type="project" value="InterPro"/>
</dbReference>
<dbReference type="Gene3D" id="1.10.287.130">
    <property type="match status" value="1"/>
</dbReference>
<keyword evidence="3" id="KW-0597">Phosphoprotein</keyword>
<dbReference type="InterPro" id="IPR036097">
    <property type="entry name" value="HisK_dim/P_sf"/>
</dbReference>
<evidence type="ECO:0000256" key="2">
    <source>
        <dbReference type="ARBA" id="ARBA00012438"/>
    </source>
</evidence>
<dbReference type="PROSITE" id="PS50109">
    <property type="entry name" value="HIS_KIN"/>
    <property type="match status" value="1"/>
</dbReference>
<dbReference type="EMBL" id="WBXO01000006">
    <property type="protein sequence ID" value="KAB2952370.1"/>
    <property type="molecule type" value="Genomic_DNA"/>
</dbReference>
<dbReference type="InterPro" id="IPR003661">
    <property type="entry name" value="HisK_dim/P_dom"/>
</dbReference>
<dbReference type="InterPro" id="IPR036890">
    <property type="entry name" value="HATPase_C_sf"/>
</dbReference>
<feature type="domain" description="Histidine kinase" evidence="9">
    <location>
        <begin position="157"/>
        <end position="358"/>
    </location>
</feature>
<dbReference type="Proteomes" id="UP000468766">
    <property type="component" value="Unassembled WGS sequence"/>
</dbReference>